<comment type="subcellular location">
    <subcellularLocation>
        <location evidence="2">Cytoplasm</location>
    </subcellularLocation>
    <subcellularLocation>
        <location evidence="1">Nucleus</location>
    </subcellularLocation>
</comment>
<dbReference type="GO" id="GO:0005829">
    <property type="term" value="C:cytosol"/>
    <property type="evidence" value="ECO:0007669"/>
    <property type="project" value="TreeGrafter"/>
</dbReference>
<evidence type="ECO:0000313" key="8">
    <source>
        <dbReference type="EMBL" id="RKP25760.1"/>
    </source>
</evidence>
<keyword evidence="5" id="KW-0653">Protein transport</keyword>
<evidence type="ECO:0000256" key="6">
    <source>
        <dbReference type="ARBA" id="ARBA00023242"/>
    </source>
</evidence>
<dbReference type="OrthoDB" id="760868at2759"/>
<keyword evidence="9" id="KW-1185">Reference proteome</keyword>
<dbReference type="SMART" id="SM00913">
    <property type="entry name" value="IBN_N"/>
    <property type="match status" value="1"/>
</dbReference>
<proteinExistence type="predicted"/>
<evidence type="ECO:0000256" key="4">
    <source>
        <dbReference type="ARBA" id="ARBA00022490"/>
    </source>
</evidence>
<keyword evidence="4" id="KW-0963">Cytoplasm</keyword>
<dbReference type="InterPro" id="IPR016024">
    <property type="entry name" value="ARM-type_fold"/>
</dbReference>
<dbReference type="InterPro" id="IPR001494">
    <property type="entry name" value="Importin-beta_N"/>
</dbReference>
<dbReference type="PANTHER" id="PTHR10997">
    <property type="entry name" value="IMPORTIN-7, 8, 11"/>
    <property type="match status" value="1"/>
</dbReference>
<evidence type="ECO:0000256" key="1">
    <source>
        <dbReference type="ARBA" id="ARBA00004123"/>
    </source>
</evidence>
<dbReference type="Proteomes" id="UP000278143">
    <property type="component" value="Unassembled WGS sequence"/>
</dbReference>
<reference evidence="9" key="1">
    <citation type="journal article" date="2018" name="Nat. Microbiol.">
        <title>Leveraging single-cell genomics to expand the fungal tree of life.</title>
        <authorList>
            <person name="Ahrendt S.R."/>
            <person name="Quandt C.A."/>
            <person name="Ciobanu D."/>
            <person name="Clum A."/>
            <person name="Salamov A."/>
            <person name="Andreopoulos B."/>
            <person name="Cheng J.F."/>
            <person name="Woyke T."/>
            <person name="Pelin A."/>
            <person name="Henrissat B."/>
            <person name="Reynolds N.K."/>
            <person name="Benny G.L."/>
            <person name="Smith M.E."/>
            <person name="James T.Y."/>
            <person name="Grigoriev I.V."/>
        </authorList>
    </citation>
    <scope>NUCLEOTIDE SEQUENCE [LARGE SCALE GENOMIC DNA]</scope>
    <source>
        <strain evidence="9">Benny S71-1</strain>
    </source>
</reference>
<accession>A0A4P9Z2R0</accession>
<feature type="domain" description="Importin N-terminal" evidence="7">
    <location>
        <begin position="25"/>
        <end position="101"/>
    </location>
</feature>
<dbReference type="PROSITE" id="PS50166">
    <property type="entry name" value="IMPORTIN_B_NT"/>
    <property type="match status" value="1"/>
</dbReference>
<evidence type="ECO:0000259" key="7">
    <source>
        <dbReference type="PROSITE" id="PS50166"/>
    </source>
</evidence>
<organism evidence="8 9">
    <name type="scientific">Syncephalis pseudoplumigaleata</name>
    <dbReference type="NCBI Taxonomy" id="1712513"/>
    <lineage>
        <taxon>Eukaryota</taxon>
        <taxon>Fungi</taxon>
        <taxon>Fungi incertae sedis</taxon>
        <taxon>Zoopagomycota</taxon>
        <taxon>Zoopagomycotina</taxon>
        <taxon>Zoopagomycetes</taxon>
        <taxon>Zoopagales</taxon>
        <taxon>Piptocephalidaceae</taxon>
        <taxon>Syncephalis</taxon>
    </lineage>
</organism>
<gene>
    <name evidence="8" type="ORF">SYNPS1DRAFT_28515</name>
</gene>
<keyword evidence="6" id="KW-0539">Nucleus</keyword>
<name>A0A4P9Z2R0_9FUNG</name>
<evidence type="ECO:0000256" key="2">
    <source>
        <dbReference type="ARBA" id="ARBA00004496"/>
    </source>
</evidence>
<keyword evidence="3" id="KW-0813">Transport</keyword>
<sequence>MSEAQQLLQTFSATLHPDPQVRGQAEAQLANLESTPGSIAMVLELIASPEVDGPTRQAASIFFKNSIRRHWAPSSDGQARVVICDQDKETIKNKLLQTIAFTPSNISAQLVTCLSSVIDTEYPERWPQFLPMLQEMLQNSEQHVVHAGLSSLREAVKVYHYGNPALLAGAGAKYHQFAEAFVREIMPNILRTYLGQVDQAIAGHTWISQRCTALCCHLLSDSIKHKATWAILKPHTEALVAQFIFPQLCIRPEDEALWTEDPVDFVNKKSDPLEDMRSPTSASITLLFDLVRDRKKVTFMPILNFLSTTLMRYQQSPPESRNPREKDGALCMMGCLADQMLLKTSPVRAQLEELVMVHIYPEFTSPVAYLRARACETMSKFDHLTFSNPQASSPSPHDSMDHPRMITEATLACLKDAELPVRAAAALSLQPLLQFEHVRPVIVQHLPDIMQEFLSLTNQIDVDAMSSVTDEFVEIFGDELAPYAVQICSQLVSGGICLGSSAVQ</sequence>
<dbReference type="AlphaFoldDB" id="A0A4P9Z2R0"/>
<dbReference type="InterPro" id="IPR011989">
    <property type="entry name" value="ARM-like"/>
</dbReference>
<dbReference type="GO" id="GO:0006606">
    <property type="term" value="P:protein import into nucleus"/>
    <property type="evidence" value="ECO:0007669"/>
    <property type="project" value="TreeGrafter"/>
</dbReference>
<evidence type="ECO:0000256" key="5">
    <source>
        <dbReference type="ARBA" id="ARBA00022927"/>
    </source>
</evidence>
<dbReference type="PANTHER" id="PTHR10997:SF18">
    <property type="entry name" value="D-IMPORTIN 7_RANBP7"/>
    <property type="match status" value="1"/>
</dbReference>
<dbReference type="GO" id="GO:0031267">
    <property type="term" value="F:small GTPase binding"/>
    <property type="evidence" value="ECO:0007669"/>
    <property type="project" value="InterPro"/>
</dbReference>
<dbReference type="GO" id="GO:0005635">
    <property type="term" value="C:nuclear envelope"/>
    <property type="evidence" value="ECO:0007669"/>
    <property type="project" value="TreeGrafter"/>
</dbReference>
<protein>
    <submittedName>
        <fullName evidence="8">Armadillo-type protein</fullName>
    </submittedName>
</protein>
<evidence type="ECO:0000256" key="3">
    <source>
        <dbReference type="ARBA" id="ARBA00022448"/>
    </source>
</evidence>
<dbReference type="Pfam" id="PF03810">
    <property type="entry name" value="IBN_N"/>
    <property type="match status" value="1"/>
</dbReference>
<dbReference type="SUPFAM" id="SSF48371">
    <property type="entry name" value="ARM repeat"/>
    <property type="match status" value="1"/>
</dbReference>
<dbReference type="EMBL" id="KZ989627">
    <property type="protein sequence ID" value="RKP25760.1"/>
    <property type="molecule type" value="Genomic_DNA"/>
</dbReference>
<evidence type="ECO:0000313" key="9">
    <source>
        <dbReference type="Proteomes" id="UP000278143"/>
    </source>
</evidence>
<dbReference type="Gene3D" id="1.25.10.10">
    <property type="entry name" value="Leucine-rich Repeat Variant"/>
    <property type="match status" value="2"/>
</dbReference>